<keyword evidence="6 11" id="KW-0456">Lyase</keyword>
<dbReference type="InterPro" id="IPR037046">
    <property type="entry name" value="AlkA_N_sf"/>
</dbReference>
<dbReference type="GO" id="GO:0140078">
    <property type="term" value="F:class I DNA-(apurinic or apyrimidinic site) endonuclease activity"/>
    <property type="evidence" value="ECO:0007669"/>
    <property type="project" value="UniProtKB-EC"/>
</dbReference>
<keyword evidence="3" id="KW-0227">DNA damage</keyword>
<dbReference type="PANTHER" id="PTHR10242">
    <property type="entry name" value="8-OXOGUANINE DNA GLYCOSYLASE"/>
    <property type="match status" value="1"/>
</dbReference>
<dbReference type="Pfam" id="PF00730">
    <property type="entry name" value="HhH-GPD"/>
    <property type="match status" value="1"/>
</dbReference>
<dbReference type="GO" id="GO:0003684">
    <property type="term" value="F:damaged DNA binding"/>
    <property type="evidence" value="ECO:0007669"/>
    <property type="project" value="InterPro"/>
</dbReference>
<dbReference type="Gene3D" id="1.10.1670.10">
    <property type="entry name" value="Helix-hairpin-Helix base-excision DNA repair enzymes (C-terminal)"/>
    <property type="match status" value="1"/>
</dbReference>
<evidence type="ECO:0000256" key="8">
    <source>
        <dbReference type="ARBA" id="ARBA00023295"/>
    </source>
</evidence>
<sequence>MKIGFEIDPKEYKGPFNLDLTINSGQTSQPAWLMKDGYFQELLRFDNKLCLIKIQQENVEGTLNIEAETEADLELESIRTKLMDIFSLNDDLNDFYDFLRKDSELKPTIDFCSGLRLFKAHDPFECIISSISSANCSIIRWNRSIRDIKSKWGEEYNSNSNSWYTFPSPDILKNVPEHDLEEMDRCETNLPDDHSFEKNLKSCGVGYRAKFMIKTAEIVQNQINIDAIHKMSYNNAFETMLDLPGVGPKVADCILFYGFGFKEAFPVDVWIGRIVSEMYFQGKEIKPLKAREFGMKKFANRAGYVQLYMFHYARKSGLLDRIRQLNKS</sequence>
<protein>
    <recommendedName>
        <fullName evidence="2">DNA-(apurinic or apyrimidinic site) lyase</fullName>
        <ecNumber evidence="2">4.2.99.18</ecNumber>
    </recommendedName>
</protein>
<reference evidence="11 12" key="2">
    <citation type="journal article" date="2014" name="Int. J. Syst. Evol. Microbiol.">
        <title>Methanobacterium paludis sp. nov. and a novel strain of Methanobacterium lacus isolated from northern peatlands.</title>
        <authorList>
            <person name="Cadillo-Quiroz H."/>
            <person name="Brauer S.L."/>
            <person name="Goodson N."/>
            <person name="Yavitt J.B."/>
            <person name="Zinder S.H."/>
        </authorList>
    </citation>
    <scope>NUCLEOTIDE SEQUENCE [LARGE SCALE GENOMIC DNA]</scope>
    <source>
        <strain evidence="11 12">AL-21</strain>
    </source>
</reference>
<dbReference type="AlphaFoldDB" id="F0T7E9"/>
<dbReference type="CDD" id="cd00056">
    <property type="entry name" value="ENDO3c"/>
    <property type="match status" value="1"/>
</dbReference>
<dbReference type="eggNOG" id="arCOG00464">
    <property type="taxonomic scope" value="Archaea"/>
</dbReference>
<dbReference type="Proteomes" id="UP000007490">
    <property type="component" value="Chromosome"/>
</dbReference>
<dbReference type="SUPFAM" id="SSF48150">
    <property type="entry name" value="DNA-glycosylase"/>
    <property type="match status" value="1"/>
</dbReference>
<evidence type="ECO:0000256" key="1">
    <source>
        <dbReference type="ARBA" id="ARBA00010679"/>
    </source>
</evidence>
<dbReference type="Pfam" id="PF07934">
    <property type="entry name" value="OGG_N"/>
    <property type="match status" value="1"/>
</dbReference>
<keyword evidence="8" id="KW-0326">Glycosidase</keyword>
<dbReference type="InterPro" id="IPR003265">
    <property type="entry name" value="HhH-GPD_domain"/>
</dbReference>
<dbReference type="STRING" id="877455.Metbo_0125"/>
<accession>F0T7E9</accession>
<dbReference type="InterPro" id="IPR023170">
    <property type="entry name" value="HhH_base_excis_C"/>
</dbReference>
<dbReference type="InterPro" id="IPR012904">
    <property type="entry name" value="OGG_N"/>
</dbReference>
<evidence type="ECO:0000256" key="9">
    <source>
        <dbReference type="ARBA" id="ARBA00044632"/>
    </source>
</evidence>
<dbReference type="PANTHER" id="PTHR10242:SF2">
    <property type="entry name" value="N-GLYCOSYLASE_DNA LYASE"/>
    <property type="match status" value="1"/>
</dbReference>
<reference evidence="12" key="1">
    <citation type="submission" date="2011-02" db="EMBL/GenBank/DDBJ databases">
        <title>Complete sequence of Methanobacterium sp. AL-21.</title>
        <authorList>
            <consortium name="US DOE Joint Genome Institute"/>
            <person name="Lucas S."/>
            <person name="Copeland A."/>
            <person name="Lapidus A."/>
            <person name="Cheng J.-F."/>
            <person name="Goodwin L."/>
            <person name="Pitluck S."/>
            <person name="Chertkov O."/>
            <person name="Detter J.C."/>
            <person name="Han C."/>
            <person name="Tapia R."/>
            <person name="Land M."/>
            <person name="Hauser L."/>
            <person name="Kyrpides N."/>
            <person name="Ivanova N."/>
            <person name="Mikhailova N."/>
            <person name="Pagani I."/>
            <person name="Cadillo-Quiroz H."/>
            <person name="Imachi H."/>
            <person name="Zinder S."/>
            <person name="Liu W."/>
            <person name="Woyke T."/>
        </authorList>
    </citation>
    <scope>NUCLEOTIDE SEQUENCE [LARGE SCALE GENOMIC DNA]</scope>
    <source>
        <strain evidence="12">AL-21</strain>
    </source>
</reference>
<comment type="similarity">
    <text evidence="1">Belongs to the type-1 OGG1 family.</text>
</comment>
<dbReference type="SMART" id="SM00478">
    <property type="entry name" value="ENDO3c"/>
    <property type="match status" value="1"/>
</dbReference>
<evidence type="ECO:0000256" key="4">
    <source>
        <dbReference type="ARBA" id="ARBA00022801"/>
    </source>
</evidence>
<dbReference type="Gene3D" id="1.10.340.30">
    <property type="entry name" value="Hypothetical protein, domain 2"/>
    <property type="match status" value="1"/>
</dbReference>
<evidence type="ECO:0000256" key="6">
    <source>
        <dbReference type="ARBA" id="ARBA00023239"/>
    </source>
</evidence>
<dbReference type="GO" id="GO:0006284">
    <property type="term" value="P:base-excision repair"/>
    <property type="evidence" value="ECO:0007669"/>
    <property type="project" value="InterPro"/>
</dbReference>
<dbReference type="GO" id="GO:0008534">
    <property type="term" value="F:oxidized purine nucleobase lesion DNA N-glycosylase activity"/>
    <property type="evidence" value="ECO:0007669"/>
    <property type="project" value="InterPro"/>
</dbReference>
<feature type="domain" description="HhH-GPD" evidence="10">
    <location>
        <begin position="132"/>
        <end position="314"/>
    </location>
</feature>
<organism evidence="11 12">
    <name type="scientific">Methanobacterium lacus (strain AL-21)</name>
    <dbReference type="NCBI Taxonomy" id="877455"/>
    <lineage>
        <taxon>Archaea</taxon>
        <taxon>Methanobacteriati</taxon>
        <taxon>Methanobacteriota</taxon>
        <taxon>Methanomada group</taxon>
        <taxon>Methanobacteria</taxon>
        <taxon>Methanobacteriales</taxon>
        <taxon>Methanobacteriaceae</taxon>
        <taxon>Methanobacterium</taxon>
    </lineage>
</organism>
<evidence type="ECO:0000259" key="10">
    <source>
        <dbReference type="SMART" id="SM00478"/>
    </source>
</evidence>
<dbReference type="InterPro" id="IPR011257">
    <property type="entry name" value="DNA_glycosylase"/>
</dbReference>
<evidence type="ECO:0000256" key="2">
    <source>
        <dbReference type="ARBA" id="ARBA00012720"/>
    </source>
</evidence>
<evidence type="ECO:0000256" key="5">
    <source>
        <dbReference type="ARBA" id="ARBA00023204"/>
    </source>
</evidence>
<dbReference type="KEGG" id="mel:Metbo_0125"/>
<name>F0T7E9_METLA</name>
<dbReference type="Gene3D" id="3.30.310.20">
    <property type="entry name" value="DNA-3-methyladenine glycosylase AlkA, N-terminal domain"/>
    <property type="match status" value="1"/>
</dbReference>
<dbReference type="SUPFAM" id="SSF55945">
    <property type="entry name" value="TATA-box binding protein-like"/>
    <property type="match status" value="1"/>
</dbReference>
<dbReference type="GO" id="GO:0006289">
    <property type="term" value="P:nucleotide-excision repair"/>
    <property type="evidence" value="ECO:0007669"/>
    <property type="project" value="InterPro"/>
</dbReference>
<proteinExistence type="inferred from homology"/>
<evidence type="ECO:0000256" key="3">
    <source>
        <dbReference type="ARBA" id="ARBA00022763"/>
    </source>
</evidence>
<dbReference type="HOGENOM" id="CLU_027543_3_0_2"/>
<dbReference type="OrthoDB" id="14922at2157"/>
<keyword evidence="12" id="KW-1185">Reference proteome</keyword>
<comment type="catalytic activity">
    <reaction evidence="9">
        <text>2'-deoxyribonucleotide-(2'-deoxyribose 5'-phosphate)-2'-deoxyribonucleotide-DNA = a 3'-end 2'-deoxyribonucleotide-(2,3-dehydro-2,3-deoxyribose 5'-phosphate)-DNA + a 5'-end 5'-phospho-2'-deoxyribonucleoside-DNA + H(+)</text>
        <dbReference type="Rhea" id="RHEA:66592"/>
        <dbReference type="Rhea" id="RHEA-COMP:13180"/>
        <dbReference type="Rhea" id="RHEA-COMP:16897"/>
        <dbReference type="Rhea" id="RHEA-COMP:17067"/>
        <dbReference type="ChEBI" id="CHEBI:15378"/>
        <dbReference type="ChEBI" id="CHEBI:136412"/>
        <dbReference type="ChEBI" id="CHEBI:157695"/>
        <dbReference type="ChEBI" id="CHEBI:167181"/>
        <dbReference type="EC" id="4.2.99.18"/>
    </reaction>
</comment>
<dbReference type="EMBL" id="CP002551">
    <property type="protein sequence ID" value="ADZ08378.1"/>
    <property type="molecule type" value="Genomic_DNA"/>
</dbReference>
<dbReference type="InterPro" id="IPR052054">
    <property type="entry name" value="Oxidative_DNA_repair_enzyme"/>
</dbReference>
<keyword evidence="4" id="KW-0378">Hydrolase</keyword>
<keyword evidence="7" id="KW-0511">Multifunctional enzyme</keyword>
<evidence type="ECO:0000256" key="7">
    <source>
        <dbReference type="ARBA" id="ARBA00023268"/>
    </source>
</evidence>
<dbReference type="RefSeq" id="WP_013643729.1">
    <property type="nucleotide sequence ID" value="NC_015216.1"/>
</dbReference>
<dbReference type="EC" id="4.2.99.18" evidence="2"/>
<evidence type="ECO:0000313" key="12">
    <source>
        <dbReference type="Proteomes" id="UP000007490"/>
    </source>
</evidence>
<gene>
    <name evidence="11" type="ordered locus">Metbo_0125</name>
</gene>
<dbReference type="GeneID" id="10276550"/>
<keyword evidence="5" id="KW-0234">DNA repair</keyword>
<evidence type="ECO:0000313" key="11">
    <source>
        <dbReference type="EMBL" id="ADZ08378.1"/>
    </source>
</evidence>